<dbReference type="FunFam" id="3.40.1030.10:FF:000003">
    <property type="entry name" value="Pyrimidine-nucleoside phosphorylase"/>
    <property type="match status" value="1"/>
</dbReference>
<dbReference type="Pfam" id="PF02885">
    <property type="entry name" value="Glycos_trans_3N"/>
    <property type="match status" value="1"/>
</dbReference>
<dbReference type="GO" id="GO:0006206">
    <property type="term" value="P:pyrimidine nucleobase metabolic process"/>
    <property type="evidence" value="ECO:0007669"/>
    <property type="project" value="InterPro"/>
</dbReference>
<reference evidence="12 13" key="1">
    <citation type="submission" date="2016-10" db="EMBL/GenBank/DDBJ databases">
        <authorList>
            <person name="de Groot N.N."/>
        </authorList>
    </citation>
    <scope>NUCLEOTIDE SEQUENCE [LARGE SCALE GENOMIC DNA]</scope>
    <source>
        <strain evidence="12 13">Z108</strain>
    </source>
</reference>
<dbReference type="Pfam" id="PF07831">
    <property type="entry name" value="PYNP_C"/>
    <property type="match status" value="1"/>
</dbReference>
<comment type="catalytic activity">
    <reaction evidence="1">
        <text>2'-deoxyuridine + phosphate = 2-deoxy-alpha-D-ribose 1-phosphate + uracil</text>
        <dbReference type="Rhea" id="RHEA:22824"/>
        <dbReference type="ChEBI" id="CHEBI:16450"/>
        <dbReference type="ChEBI" id="CHEBI:17568"/>
        <dbReference type="ChEBI" id="CHEBI:43474"/>
        <dbReference type="ChEBI" id="CHEBI:57259"/>
        <dbReference type="EC" id="2.4.2.2"/>
    </reaction>
</comment>
<evidence type="ECO:0000313" key="12">
    <source>
        <dbReference type="EMBL" id="SFI27158.1"/>
    </source>
</evidence>
<feature type="domain" description="Pyrimidine nucleoside phosphorylase C-terminal" evidence="11">
    <location>
        <begin position="344"/>
        <end position="418"/>
    </location>
</feature>
<dbReference type="NCBIfam" id="TIGR02644">
    <property type="entry name" value="Y_phosphoryl"/>
    <property type="match status" value="1"/>
</dbReference>
<dbReference type="AlphaFoldDB" id="A0A1I3GUE8"/>
<dbReference type="InterPro" id="IPR013102">
    <property type="entry name" value="PYNP_C"/>
</dbReference>
<evidence type="ECO:0000256" key="3">
    <source>
        <dbReference type="ARBA" id="ARBA00006915"/>
    </source>
</evidence>
<dbReference type="InterPro" id="IPR018090">
    <property type="entry name" value="Pyrmidine_PPas_bac/euk"/>
</dbReference>
<evidence type="ECO:0000256" key="9">
    <source>
        <dbReference type="ARBA" id="ARBA00048453"/>
    </source>
</evidence>
<keyword evidence="7" id="KW-0328">Glycosyltransferase</keyword>
<accession>A0A1I3GUE8</accession>
<evidence type="ECO:0000256" key="6">
    <source>
        <dbReference type="ARBA" id="ARBA00014680"/>
    </source>
</evidence>
<dbReference type="PIRSF" id="PIRSF000478">
    <property type="entry name" value="TP_PyNP"/>
    <property type="match status" value="1"/>
</dbReference>
<dbReference type="Pfam" id="PF00591">
    <property type="entry name" value="Glycos_transf_3"/>
    <property type="match status" value="1"/>
</dbReference>
<evidence type="ECO:0000256" key="7">
    <source>
        <dbReference type="ARBA" id="ARBA00022676"/>
    </source>
</evidence>
<evidence type="ECO:0000256" key="8">
    <source>
        <dbReference type="ARBA" id="ARBA00022679"/>
    </source>
</evidence>
<evidence type="ECO:0000256" key="1">
    <source>
        <dbReference type="ARBA" id="ARBA00001066"/>
    </source>
</evidence>
<evidence type="ECO:0000313" key="13">
    <source>
        <dbReference type="Proteomes" id="UP000183639"/>
    </source>
</evidence>
<dbReference type="Gene3D" id="3.90.1170.30">
    <property type="entry name" value="Pyrimidine nucleoside phosphorylase-like, C-terminal domain"/>
    <property type="match status" value="1"/>
</dbReference>
<dbReference type="RefSeq" id="WP_075445234.1">
    <property type="nucleotide sequence ID" value="NZ_FOQK01000025.1"/>
</dbReference>
<evidence type="ECO:0000256" key="4">
    <source>
        <dbReference type="ARBA" id="ARBA00011738"/>
    </source>
</evidence>
<dbReference type="InterPro" id="IPR000053">
    <property type="entry name" value="Thymidine/pyrmidine_PPase"/>
</dbReference>
<dbReference type="InterPro" id="IPR017872">
    <property type="entry name" value="Pyrmidine_PPase_CS"/>
</dbReference>
<dbReference type="InterPro" id="IPR035902">
    <property type="entry name" value="Nuc_phospho_transferase"/>
</dbReference>
<comment type="catalytic activity">
    <reaction evidence="10">
        <text>thymidine + phosphate = 2-deoxy-alpha-D-ribose 1-phosphate + thymine</text>
        <dbReference type="Rhea" id="RHEA:16037"/>
        <dbReference type="ChEBI" id="CHEBI:17748"/>
        <dbReference type="ChEBI" id="CHEBI:17821"/>
        <dbReference type="ChEBI" id="CHEBI:43474"/>
        <dbReference type="ChEBI" id="CHEBI:57259"/>
        <dbReference type="EC" id="2.4.2.2"/>
    </reaction>
</comment>
<dbReference type="PANTHER" id="PTHR10515:SF0">
    <property type="entry name" value="THYMIDINE PHOSPHORYLASE"/>
    <property type="match status" value="1"/>
</dbReference>
<dbReference type="OrthoDB" id="9763887at2"/>
<dbReference type="InterPro" id="IPR017459">
    <property type="entry name" value="Glycosyl_Trfase_fam3_N_dom"/>
</dbReference>
<dbReference type="SUPFAM" id="SSF52418">
    <property type="entry name" value="Nucleoside phosphorylase/phosphoribosyltransferase catalytic domain"/>
    <property type="match status" value="1"/>
</dbReference>
<protein>
    <recommendedName>
        <fullName evidence="6">Pyrimidine-nucleoside phosphorylase</fullName>
        <ecNumber evidence="5">2.4.2.2</ecNumber>
    </recommendedName>
</protein>
<sequence>MRMYDLITKKKHGEVLTDEEIQFMITGYVNGEIPDYQMSAMTMAIWFNGMNDHEITELTKVMAQSGDMIDLSAIAGKKVDKHSTGGVGDKTTLIVAPIVAACGGKVAKMSGRGLGHTGGTVDKLEAIPGYRTVLDRKEFFDTVNKCGMSLIGQSGNLAPADKKLYALRDVTATVDSIPLIASSIMSKKLAAGSDCILLDVKTGSGAFMKTLDDSIKLAQTMVAIGEGAGRRTVALITDMDTPLGFGIGNSLEVIESMDVLKGRGPADLTEVSLQLAENMLYLVGKGTIEECRAMAEKAIADGSAFETFCTMVREQGGDDSVLRDYEKFAQAPYKQEVLAERDGFITKMNAEEIGETSVILGAGRETKDSDIDFSAGLVLHKKFGDAVKKGDSLVTLYTSKEASLKDAERLYREAVVIGDTQPVKEPLVYARVEKDKVEKY</sequence>
<dbReference type="InterPro" id="IPR036566">
    <property type="entry name" value="PYNP-like_C_sf"/>
</dbReference>
<dbReference type="SMART" id="SM00941">
    <property type="entry name" value="PYNP_C"/>
    <property type="match status" value="1"/>
</dbReference>
<keyword evidence="8" id="KW-0808">Transferase</keyword>
<dbReference type="EMBL" id="FOQK01000025">
    <property type="protein sequence ID" value="SFI27158.1"/>
    <property type="molecule type" value="Genomic_DNA"/>
</dbReference>
<comment type="catalytic activity">
    <reaction evidence="9">
        <text>uridine + phosphate = alpha-D-ribose 1-phosphate + uracil</text>
        <dbReference type="Rhea" id="RHEA:24388"/>
        <dbReference type="ChEBI" id="CHEBI:16704"/>
        <dbReference type="ChEBI" id="CHEBI:17568"/>
        <dbReference type="ChEBI" id="CHEBI:43474"/>
        <dbReference type="ChEBI" id="CHEBI:57720"/>
        <dbReference type="EC" id="2.4.2.2"/>
    </reaction>
</comment>
<evidence type="ECO:0000256" key="5">
    <source>
        <dbReference type="ARBA" id="ARBA00011889"/>
    </source>
</evidence>
<dbReference type="GO" id="GO:0005829">
    <property type="term" value="C:cytosol"/>
    <property type="evidence" value="ECO:0007669"/>
    <property type="project" value="TreeGrafter"/>
</dbReference>
<dbReference type="SUPFAM" id="SSF54680">
    <property type="entry name" value="Pyrimidine nucleoside phosphorylase C-terminal domain"/>
    <property type="match status" value="1"/>
</dbReference>
<gene>
    <name evidence="12" type="ORF">SAMN04487861_12519</name>
</gene>
<dbReference type="GO" id="GO:0009032">
    <property type="term" value="F:thymidine phosphorylase activity"/>
    <property type="evidence" value="ECO:0007669"/>
    <property type="project" value="TreeGrafter"/>
</dbReference>
<dbReference type="NCBIfam" id="NF004490">
    <property type="entry name" value="PRK05820.1"/>
    <property type="match status" value="1"/>
</dbReference>
<dbReference type="InterPro" id="IPR000312">
    <property type="entry name" value="Glycosyl_Trfase_fam3"/>
</dbReference>
<dbReference type="Gene3D" id="1.20.970.10">
    <property type="entry name" value="Transferase, Pyrimidine Nucleoside Phosphorylase, Chain C"/>
    <property type="match status" value="1"/>
</dbReference>
<proteinExistence type="inferred from homology"/>
<dbReference type="SUPFAM" id="SSF47648">
    <property type="entry name" value="Nucleoside phosphorylase/phosphoribosyltransferase N-terminal domain"/>
    <property type="match status" value="1"/>
</dbReference>
<dbReference type="Proteomes" id="UP000183639">
    <property type="component" value="Unassembled WGS sequence"/>
</dbReference>
<dbReference type="PANTHER" id="PTHR10515">
    <property type="entry name" value="THYMIDINE PHOSPHORYLASE"/>
    <property type="match status" value="1"/>
</dbReference>
<dbReference type="Gene3D" id="3.40.1030.10">
    <property type="entry name" value="Nucleoside phosphorylase/phosphoribosyltransferase catalytic domain"/>
    <property type="match status" value="1"/>
</dbReference>
<evidence type="ECO:0000256" key="10">
    <source>
        <dbReference type="ARBA" id="ARBA00048525"/>
    </source>
</evidence>
<dbReference type="GO" id="GO:0006213">
    <property type="term" value="P:pyrimidine nucleoside metabolic process"/>
    <property type="evidence" value="ECO:0007669"/>
    <property type="project" value="InterPro"/>
</dbReference>
<dbReference type="PROSITE" id="PS00647">
    <property type="entry name" value="THYMID_PHOSPHORYLASE"/>
    <property type="match status" value="1"/>
</dbReference>
<dbReference type="GO" id="GO:0004645">
    <property type="term" value="F:1,4-alpha-oligoglucan phosphorylase activity"/>
    <property type="evidence" value="ECO:0007669"/>
    <property type="project" value="InterPro"/>
</dbReference>
<comment type="function">
    <text evidence="2">Catalyzes phosphorolysis of the pyrimidine nucleosides uridine, thymidine and 2'-deoxyuridine with the formation of the corresponding pyrimidine base and ribose-1-phosphate.</text>
</comment>
<name>A0A1I3GUE8_SELRU</name>
<evidence type="ECO:0000259" key="11">
    <source>
        <dbReference type="SMART" id="SM00941"/>
    </source>
</evidence>
<evidence type="ECO:0000256" key="2">
    <source>
        <dbReference type="ARBA" id="ARBA00003877"/>
    </source>
</evidence>
<dbReference type="EC" id="2.4.2.2" evidence="5"/>
<dbReference type="NCBIfam" id="NF004747">
    <property type="entry name" value="PRK06078.1"/>
    <property type="match status" value="1"/>
</dbReference>
<dbReference type="InterPro" id="IPR036320">
    <property type="entry name" value="Glycosyl_Trfase_fam3_N_dom_sf"/>
</dbReference>
<organism evidence="12 13">
    <name type="scientific">Selenomonas ruminantium</name>
    <dbReference type="NCBI Taxonomy" id="971"/>
    <lineage>
        <taxon>Bacteria</taxon>
        <taxon>Bacillati</taxon>
        <taxon>Bacillota</taxon>
        <taxon>Negativicutes</taxon>
        <taxon>Selenomonadales</taxon>
        <taxon>Selenomonadaceae</taxon>
        <taxon>Selenomonas</taxon>
    </lineage>
</organism>
<comment type="subunit">
    <text evidence="4">Homodimer.</text>
</comment>
<comment type="similarity">
    <text evidence="3">Belongs to the thymidine/pyrimidine-nucleoside phosphorylase family.</text>
</comment>